<keyword evidence="9" id="KW-0170">Cobalt</keyword>
<dbReference type="InterPro" id="IPR004608">
    <property type="entry name" value="MMCoA_mutase_b"/>
</dbReference>
<evidence type="ECO:0000256" key="7">
    <source>
        <dbReference type="ARBA" id="ARBA00022628"/>
    </source>
</evidence>
<comment type="catalytic activity">
    <reaction evidence="1">
        <text>(R)-methylmalonyl-CoA = succinyl-CoA</text>
        <dbReference type="Rhea" id="RHEA:22888"/>
        <dbReference type="ChEBI" id="CHEBI:57292"/>
        <dbReference type="ChEBI" id="CHEBI:57326"/>
        <dbReference type="EC" id="5.4.99.2"/>
    </reaction>
</comment>
<dbReference type="EC" id="5.4.99.2" evidence="10"/>
<dbReference type="Gene3D" id="3.40.50.280">
    <property type="entry name" value="Cobalamin-binding domain"/>
    <property type="match status" value="1"/>
</dbReference>
<comment type="similarity">
    <text evidence="5">Belongs to the methylmalonyl-CoA mutase family.</text>
</comment>
<dbReference type="PANTHER" id="PTHR48101:SF4">
    <property type="entry name" value="METHYLMALONYL-COA MUTASE, MITOCHONDRIAL"/>
    <property type="match status" value="1"/>
</dbReference>
<evidence type="ECO:0000313" key="13">
    <source>
        <dbReference type="Proteomes" id="UP001160130"/>
    </source>
</evidence>
<dbReference type="InterPro" id="IPR006099">
    <property type="entry name" value="MeMalonylCoA_mutase_a/b_cat"/>
</dbReference>
<proteinExistence type="inferred from homology"/>
<name>A0ABT6KSU8_9MYCO</name>
<dbReference type="InterPro" id="IPR016176">
    <property type="entry name" value="Cbl-dep_enz_cat"/>
</dbReference>
<dbReference type="CDD" id="cd03677">
    <property type="entry name" value="MM_CoA_mutase_beta"/>
    <property type="match status" value="1"/>
</dbReference>
<feature type="domain" description="Methylmalonyl-CoA mutase alpha/beta chain catalytic" evidence="11">
    <location>
        <begin position="131"/>
        <end position="463"/>
    </location>
</feature>
<keyword evidence="8 12" id="KW-0413">Isomerase</keyword>
<dbReference type="InterPro" id="IPR036724">
    <property type="entry name" value="Cobalamin-bd_sf"/>
</dbReference>
<evidence type="ECO:0000256" key="10">
    <source>
        <dbReference type="NCBIfam" id="TIGR00642"/>
    </source>
</evidence>
<sequence length="619" mass="64225">MSLQGSSAVESDRQQWRTAVAGVLAKSSRRDVADLPAEPERLLDSQTYEGFAIRPLYTSLDAQPESALPGQWPFVRGGDALRDVKSGWRVVESFPAAAGAAVGTVNGAVLVALTEGASALALRTGGEDGIALDELDRLLDGVFLDLVPVIFEGVANTDPLSAAAAVLPLLEGLDDDQRSRLSIDLGADPLTAPLSGKGAAGNADLLATVGKLTDFAGGVRAVTVDGPAFHNLGASAAWELAASVAAAVAYLRIFNDGGVSIPDALRQISFRYAADDDQFITIAKLRVARQLWARVAEVVGAPDTGAARIHAVTSLPMMTQRDPWVNMLRTTLAAFSAGVGGADTVQVQPFDVAIPGGLEGTSTSFARRIARNTQLLLLEESHIGQVLDPAGGSWFVEDLTAQLAEQAWTHFQDIEARGGFVAARDYIAAQIADVAQRRSDDIAHRRTAITGVNEFPNLDEQPLPQGLSASSITRYAAGFEALRDRSDAFLATAGVRPKVLLLPLGPLAEHNIRTTFASNLLASGGIEAINPGTVDAAGIAATVADAGAPTVAVLCGTDARYGAEASDAVAAAHAAGVRQVLLAGPEKAVAEADSKPDGYLTAKIDAVEVLSNLLTGLGA</sequence>
<dbReference type="SUPFAM" id="SSF51703">
    <property type="entry name" value="Cobalamin (vitamin B12)-dependent enzymes"/>
    <property type="match status" value="1"/>
</dbReference>
<protein>
    <recommendedName>
        <fullName evidence="10">Methylmalonyl-CoA mutase small subunit</fullName>
        <ecNumber evidence="10">5.4.99.2</ecNumber>
    </recommendedName>
</protein>
<evidence type="ECO:0000256" key="2">
    <source>
        <dbReference type="ARBA" id="ARBA00001922"/>
    </source>
</evidence>
<evidence type="ECO:0000313" key="12">
    <source>
        <dbReference type="EMBL" id="MDH6193814.1"/>
    </source>
</evidence>
<keyword evidence="7" id="KW-0846">Cobalamin</keyword>
<evidence type="ECO:0000256" key="8">
    <source>
        <dbReference type="ARBA" id="ARBA00023235"/>
    </source>
</evidence>
<organism evidence="12 13">
    <name type="scientific">Mycolicibacterium frederiksbergense</name>
    <dbReference type="NCBI Taxonomy" id="117567"/>
    <lineage>
        <taxon>Bacteria</taxon>
        <taxon>Bacillati</taxon>
        <taxon>Actinomycetota</taxon>
        <taxon>Actinomycetes</taxon>
        <taxon>Mycobacteriales</taxon>
        <taxon>Mycobacteriaceae</taxon>
        <taxon>Mycolicibacterium</taxon>
    </lineage>
</organism>
<dbReference type="EMBL" id="JARXVE010000001">
    <property type="protein sequence ID" value="MDH6193814.1"/>
    <property type="molecule type" value="Genomic_DNA"/>
</dbReference>
<dbReference type="Pfam" id="PF01642">
    <property type="entry name" value="MM_CoA_mutase"/>
    <property type="match status" value="1"/>
</dbReference>
<evidence type="ECO:0000256" key="9">
    <source>
        <dbReference type="ARBA" id="ARBA00023285"/>
    </source>
</evidence>
<comment type="caution">
    <text evidence="12">The sequence shown here is derived from an EMBL/GenBank/DDBJ whole genome shotgun (WGS) entry which is preliminary data.</text>
</comment>
<comment type="function">
    <text evidence="3">Catalyzes the isomerization of succinyl-CoA to methylmalonyl-CoA during synthesis of propionate from tricarboxylic acid-cycle intermediates.</text>
</comment>
<reference evidence="12 13" key="1">
    <citation type="submission" date="2023-04" db="EMBL/GenBank/DDBJ databases">
        <title>Forest soil microbial communities from Buena Vista Peninsula, Colon Province, Panama.</title>
        <authorList>
            <person name="Bouskill N."/>
        </authorList>
    </citation>
    <scope>NUCLEOTIDE SEQUENCE [LARGE SCALE GENOMIC DNA]</scope>
    <source>
        <strain evidence="12 13">AC80</strain>
    </source>
</reference>
<keyword evidence="13" id="KW-1185">Reference proteome</keyword>
<evidence type="ECO:0000256" key="1">
    <source>
        <dbReference type="ARBA" id="ARBA00000290"/>
    </source>
</evidence>
<evidence type="ECO:0000256" key="6">
    <source>
        <dbReference type="ARBA" id="ARBA00011870"/>
    </source>
</evidence>
<dbReference type="Proteomes" id="UP001160130">
    <property type="component" value="Unassembled WGS sequence"/>
</dbReference>
<comment type="pathway">
    <text evidence="4">Metabolic intermediate metabolism; propanoyl-CoA degradation; succinyl-CoA from propanoyl-CoA: step 3/3.</text>
</comment>
<comment type="subunit">
    <text evidence="6">Heterodimer of an alpha and a beta chain.</text>
</comment>
<gene>
    <name evidence="12" type="ORF">M2272_000435</name>
</gene>
<evidence type="ECO:0000256" key="5">
    <source>
        <dbReference type="ARBA" id="ARBA00008465"/>
    </source>
</evidence>
<dbReference type="SUPFAM" id="SSF52242">
    <property type="entry name" value="Cobalamin (vitamin B12)-binding domain"/>
    <property type="match status" value="1"/>
</dbReference>
<dbReference type="Gene3D" id="3.20.20.240">
    <property type="entry name" value="Methylmalonyl-CoA mutase"/>
    <property type="match status" value="1"/>
</dbReference>
<evidence type="ECO:0000256" key="4">
    <source>
        <dbReference type="ARBA" id="ARBA00005146"/>
    </source>
</evidence>
<dbReference type="PANTHER" id="PTHR48101">
    <property type="entry name" value="METHYLMALONYL-COA MUTASE, MITOCHONDRIAL-RELATED"/>
    <property type="match status" value="1"/>
</dbReference>
<dbReference type="GO" id="GO:0004494">
    <property type="term" value="F:methylmalonyl-CoA mutase activity"/>
    <property type="evidence" value="ECO:0007669"/>
    <property type="project" value="UniProtKB-EC"/>
</dbReference>
<dbReference type="NCBIfam" id="TIGR00642">
    <property type="entry name" value="mmCoA_mut_beta"/>
    <property type="match status" value="1"/>
</dbReference>
<accession>A0ABT6KSU8</accession>
<evidence type="ECO:0000256" key="3">
    <source>
        <dbReference type="ARBA" id="ARBA00003359"/>
    </source>
</evidence>
<evidence type="ECO:0000259" key="11">
    <source>
        <dbReference type="Pfam" id="PF01642"/>
    </source>
</evidence>
<comment type="cofactor">
    <cofactor evidence="2">
        <name>adenosylcob(III)alamin</name>
        <dbReference type="ChEBI" id="CHEBI:18408"/>
    </cofactor>
</comment>